<dbReference type="InterPro" id="IPR050188">
    <property type="entry name" value="RluA_PseudoU_synthase"/>
</dbReference>
<dbReference type="InterPro" id="IPR006145">
    <property type="entry name" value="PsdUridine_synth_RsuA/RluA"/>
</dbReference>
<dbReference type="SUPFAM" id="SSF55120">
    <property type="entry name" value="Pseudouridine synthase"/>
    <property type="match status" value="1"/>
</dbReference>
<comment type="caution">
    <text evidence="2">The sequence shown here is derived from an EMBL/GenBank/DDBJ whole genome shotgun (WGS) entry which is preliminary data.</text>
</comment>
<sequence length="565" mass="65517">MDHTSDNANNYFTYFQEDISKINLPEKFTYPFYYEPHPLCIIAAKELQQHLLTQQVWKHDFGIDHFVEGTNIGKMFGVMIVETPDGQIGYLKAFSGKLAGTNTLPGFVPPVYDLLDKNGFFKPEEDLISQINLQIQHLEESSQYKNLKDSYQRSLSSSTRELSDFKSFMKLEKKKRDNKRKEQEAVLSPVLFEELKEELKQESLKHQYDYKQLRKHWEAEVLKNKTELDLFLAKIDTLKDERKNRSALLQQKLFEQYRFLNFMGEKVDLCDIFKHTSQKIPPAGAGDCAAPKLLQYAYLNNFKPIAMAEFWWGQSPKSEIRKHGNFYPSCNSKCKPILGHMLKGLQVDENPIQNPTISTHELETVYEDDDIVVVNKPAEFLSVPGKETEDSVWFRMQQKYPDATGPLLVHRLDMSTSGLILIAKNKEAHKILQKQFLNRTVQKRYVALLDGIIKEDQGLVDLPLRVDLDDRPRQLVCYEYGKPARTKYKVLERTNGKTRVHFFPITGRTHQLRVHAAHPQGLNTPIVGDDLYGTKSNRLYLHAEYLEFIHPTSGKNIKIKKQPEF</sequence>
<dbReference type="PANTHER" id="PTHR21600">
    <property type="entry name" value="MITOCHONDRIAL RNA PSEUDOURIDINE SYNTHASE"/>
    <property type="match status" value="1"/>
</dbReference>
<keyword evidence="3" id="KW-1185">Reference proteome</keyword>
<evidence type="ECO:0000259" key="1">
    <source>
        <dbReference type="Pfam" id="PF00849"/>
    </source>
</evidence>
<dbReference type="EMBL" id="JAPDPI010000021">
    <property type="protein sequence ID" value="MCW3806201.1"/>
    <property type="molecule type" value="Genomic_DNA"/>
</dbReference>
<dbReference type="GO" id="GO:0140098">
    <property type="term" value="F:catalytic activity, acting on RNA"/>
    <property type="evidence" value="ECO:0007669"/>
    <property type="project" value="UniProtKB-ARBA"/>
</dbReference>
<dbReference type="Gene3D" id="3.30.2350.10">
    <property type="entry name" value="Pseudouridine synthase"/>
    <property type="match status" value="1"/>
</dbReference>
<dbReference type="GO" id="GO:0009982">
    <property type="term" value="F:pseudouridine synthase activity"/>
    <property type="evidence" value="ECO:0007669"/>
    <property type="project" value="InterPro"/>
</dbReference>
<reference evidence="2" key="1">
    <citation type="submission" date="2022-10" db="EMBL/GenBank/DDBJ databases">
        <authorList>
            <person name="Yu W.X."/>
        </authorList>
    </citation>
    <scope>NUCLEOTIDE SEQUENCE</scope>
    <source>
        <strain evidence="2">D04</strain>
    </source>
</reference>
<name>A0AAE3ME60_9BACT</name>
<dbReference type="Proteomes" id="UP001207408">
    <property type="component" value="Unassembled WGS sequence"/>
</dbReference>
<dbReference type="GO" id="GO:0000455">
    <property type="term" value="P:enzyme-directed rRNA pseudouridine synthesis"/>
    <property type="evidence" value="ECO:0007669"/>
    <property type="project" value="TreeGrafter"/>
</dbReference>
<gene>
    <name evidence="2" type="ORF">OM074_11245</name>
</gene>
<dbReference type="InterPro" id="IPR006224">
    <property type="entry name" value="PsdUridine_synth_RluA-like_CS"/>
</dbReference>
<dbReference type="InterPro" id="IPR020103">
    <property type="entry name" value="PsdUridine_synth_cat_dom_sf"/>
</dbReference>
<dbReference type="AlphaFoldDB" id="A0AAE3ME60"/>
<dbReference type="GO" id="GO:0003723">
    <property type="term" value="F:RNA binding"/>
    <property type="evidence" value="ECO:0007669"/>
    <property type="project" value="InterPro"/>
</dbReference>
<feature type="domain" description="Pseudouridine synthase RsuA/RluA-like" evidence="1">
    <location>
        <begin position="370"/>
        <end position="518"/>
    </location>
</feature>
<organism evidence="2 3">
    <name type="scientific">Plebeiibacterium marinum</name>
    <dbReference type="NCBI Taxonomy" id="2992111"/>
    <lineage>
        <taxon>Bacteria</taxon>
        <taxon>Pseudomonadati</taxon>
        <taxon>Bacteroidota</taxon>
        <taxon>Bacteroidia</taxon>
        <taxon>Marinilabiliales</taxon>
        <taxon>Marinilabiliaceae</taxon>
        <taxon>Plebeiibacterium</taxon>
    </lineage>
</organism>
<dbReference type="CDD" id="cd02869">
    <property type="entry name" value="PseudoU_synth_RluA_like"/>
    <property type="match status" value="1"/>
</dbReference>
<accession>A0AAE3ME60</accession>
<evidence type="ECO:0000313" key="2">
    <source>
        <dbReference type="EMBL" id="MCW3806201.1"/>
    </source>
</evidence>
<dbReference type="PROSITE" id="PS01129">
    <property type="entry name" value="PSI_RLU"/>
    <property type="match status" value="1"/>
</dbReference>
<dbReference type="Pfam" id="PF00849">
    <property type="entry name" value="PseudoU_synth_2"/>
    <property type="match status" value="1"/>
</dbReference>
<protein>
    <submittedName>
        <fullName evidence="2">RluA family pseudouridine synthase</fullName>
    </submittedName>
</protein>
<dbReference type="PANTHER" id="PTHR21600:SF89">
    <property type="entry name" value="RIBOSOMAL LARGE SUBUNIT PSEUDOURIDINE SYNTHASE A"/>
    <property type="match status" value="1"/>
</dbReference>
<evidence type="ECO:0000313" key="3">
    <source>
        <dbReference type="Proteomes" id="UP001207408"/>
    </source>
</evidence>
<proteinExistence type="predicted"/>
<dbReference type="RefSeq" id="WP_301199573.1">
    <property type="nucleotide sequence ID" value="NZ_JAPDPI010000021.1"/>
</dbReference>